<feature type="region of interest" description="Disordered" evidence="1">
    <location>
        <begin position="49"/>
        <end position="68"/>
    </location>
</feature>
<dbReference type="InterPro" id="IPR027417">
    <property type="entry name" value="P-loop_NTPase"/>
</dbReference>
<evidence type="ECO:0000256" key="1">
    <source>
        <dbReference type="SAM" id="MobiDB-lite"/>
    </source>
</evidence>
<gene>
    <name evidence="2" type="ORF">SJAV_13270</name>
</gene>
<dbReference type="SUPFAM" id="SSF52540">
    <property type="entry name" value="P-loop containing nucleoside triphosphate hydrolases"/>
    <property type="match status" value="1"/>
</dbReference>
<dbReference type="RefSeq" id="WP_369611526.1">
    <property type="nucleotide sequence ID" value="NZ_AP031322.1"/>
</dbReference>
<name>A0AAT9GR94_9CREN</name>
<dbReference type="KEGG" id="sjv:SJAV_13270"/>
<reference evidence="2" key="1">
    <citation type="submission" date="2024-03" db="EMBL/GenBank/DDBJ databases">
        <title>Complete genome sequence of Sulfurisphaera javensis strain KD-1.</title>
        <authorList>
            <person name="Sakai H."/>
            <person name="Nur N."/>
            <person name="Suwanto A."/>
            <person name="Kurosawa N."/>
        </authorList>
    </citation>
    <scope>NUCLEOTIDE SEQUENCE</scope>
    <source>
        <strain evidence="2">KD-1</strain>
    </source>
</reference>
<feature type="compositionally biased region" description="Polar residues" evidence="1">
    <location>
        <begin position="22"/>
        <end position="41"/>
    </location>
</feature>
<protein>
    <submittedName>
        <fullName evidence="2">Uncharacterized protein</fullName>
    </submittedName>
</protein>
<evidence type="ECO:0000313" key="2">
    <source>
        <dbReference type="EMBL" id="BFH73383.1"/>
    </source>
</evidence>
<feature type="region of interest" description="Disordered" evidence="1">
    <location>
        <begin position="597"/>
        <end position="624"/>
    </location>
</feature>
<proteinExistence type="predicted"/>
<accession>A0AAT9GR94</accession>
<sequence length="728" mass="84012">MAKRLSEILNAKKQNKGKSESFAKTSIKNSQTVNDQNVQSRRNNFNVLTNTPTHSSNSSFISDSMQKTTNSTNPGGFFKIKEFEDSYRKETLKISVSAKNKSVVNISLKFSRFEIRAKGLNDRNKAKIVLIPIYHITFYYKDRKVGECESNNCDETLSEVSKATKRNVTIKELRDNIDNIISKKTLEVKLIDIVTQLPEFKDIEKNPYEWLFKKTSKIVGNEKFKKYIAYAITSSQIELDNDDLRFNIGIEGSSGEGKTKTIEAVLDLLLRGESLEDEIVIIADVITKEAITWLDGYNWDGRILYVNQIDGLNLERLRPILSEGRINKFVTEQTTDGFRVRTLRVYGKPALIYSIVTDKYDITLEQLLNRTWRAYLPSDDDEKLRAIIRNKALKLYEKVTDVDRLIFTGYILTRPRNVEFDEKAVKLLEDFLMDLKQLTNDDRVAKRRLDILLAFLKAKASFEGRNLITLEYLRDVLEGEFRFDIMYNVVGISEREFKVLEALYELTKSLREDDDIANYPKTRVIAEESNFDDSITRDVLESLRGKHLVISERIGTAYHWKITTIGKRLLSYFEHSDDVIETDTGIAENDFFHDDGKRDSSNAMRSNDARGMSESNGKDAETMEGGTEDIMTLDAYKYLKSHGTIALRDFIDAFGTDAFEKLKDRLETFTADNEIYIRLRDVNNVCEKFDGMEYDDRNDIMADCLHKAKAYIDRTTDERGIFRVIKYL</sequence>
<feature type="region of interest" description="Disordered" evidence="1">
    <location>
        <begin position="1"/>
        <end position="41"/>
    </location>
</feature>
<dbReference type="EMBL" id="AP031322">
    <property type="protein sequence ID" value="BFH73383.1"/>
    <property type="molecule type" value="Genomic_DNA"/>
</dbReference>
<organism evidence="2">
    <name type="scientific">Sulfurisphaera javensis</name>
    <dbReference type="NCBI Taxonomy" id="2049879"/>
    <lineage>
        <taxon>Archaea</taxon>
        <taxon>Thermoproteota</taxon>
        <taxon>Thermoprotei</taxon>
        <taxon>Sulfolobales</taxon>
        <taxon>Sulfolobaceae</taxon>
        <taxon>Sulfurisphaera</taxon>
    </lineage>
</organism>
<dbReference type="GeneID" id="92354271"/>
<dbReference type="AlphaFoldDB" id="A0AAT9GR94"/>